<dbReference type="PANTHER" id="PTHR43214">
    <property type="entry name" value="TWO-COMPONENT RESPONSE REGULATOR"/>
    <property type="match status" value="1"/>
</dbReference>
<keyword evidence="2" id="KW-0238">DNA-binding</keyword>
<evidence type="ECO:0000313" key="8">
    <source>
        <dbReference type="EMBL" id="OXB17225.1"/>
    </source>
</evidence>
<keyword evidence="4" id="KW-1133">Transmembrane helix</keyword>
<dbReference type="SMART" id="SM00421">
    <property type="entry name" value="HTH_LUXR"/>
    <property type="match status" value="1"/>
</dbReference>
<dbReference type="InterPro" id="IPR011006">
    <property type="entry name" value="CheY-like_superfamily"/>
</dbReference>
<dbReference type="GO" id="GO:0000160">
    <property type="term" value="P:phosphorelay signal transduction system"/>
    <property type="evidence" value="ECO:0007669"/>
    <property type="project" value="InterPro"/>
</dbReference>
<accession>A0A1S1J2L5</accession>
<evidence type="ECO:0008006" key="11">
    <source>
        <dbReference type="Google" id="ProtNLM"/>
    </source>
</evidence>
<evidence type="ECO:0000313" key="9">
    <source>
        <dbReference type="Proteomes" id="UP000180252"/>
    </source>
</evidence>
<feature type="transmembrane region" description="Helical" evidence="4">
    <location>
        <begin position="14"/>
        <end position="33"/>
    </location>
</feature>
<dbReference type="SUPFAM" id="SSF52172">
    <property type="entry name" value="CheY-like"/>
    <property type="match status" value="1"/>
</dbReference>
<keyword evidence="1 3" id="KW-0597">Phosphoprotein</keyword>
<dbReference type="EMBL" id="MIKE01000027">
    <property type="protein sequence ID" value="OHT43436.1"/>
    <property type="molecule type" value="Genomic_DNA"/>
</dbReference>
<dbReference type="CDD" id="cd17535">
    <property type="entry name" value="REC_NarL-like"/>
    <property type="match status" value="1"/>
</dbReference>
<proteinExistence type="predicted"/>
<dbReference type="GO" id="GO:0003677">
    <property type="term" value="F:DNA binding"/>
    <property type="evidence" value="ECO:0007669"/>
    <property type="project" value="UniProtKB-KW"/>
</dbReference>
<name>A0A1S1J2L5_9FLAO</name>
<dbReference type="SMART" id="SM00448">
    <property type="entry name" value="REC"/>
    <property type="match status" value="1"/>
</dbReference>
<gene>
    <name evidence="8" type="ORF">B0A71_16485</name>
    <name evidence="7" type="ORF">BHE19_16735</name>
</gene>
<dbReference type="InterPro" id="IPR058245">
    <property type="entry name" value="NreC/VraR/RcsB-like_REC"/>
</dbReference>
<dbReference type="Proteomes" id="UP000198319">
    <property type="component" value="Unassembled WGS sequence"/>
</dbReference>
<dbReference type="SUPFAM" id="SSF46894">
    <property type="entry name" value="C-terminal effector domain of the bipartite response regulators"/>
    <property type="match status" value="1"/>
</dbReference>
<dbReference type="InterPro" id="IPR000792">
    <property type="entry name" value="Tscrpt_reg_LuxR_C"/>
</dbReference>
<evidence type="ECO:0000256" key="3">
    <source>
        <dbReference type="PROSITE-ProRule" id="PRU00169"/>
    </source>
</evidence>
<dbReference type="InterPro" id="IPR039420">
    <property type="entry name" value="WalR-like"/>
</dbReference>
<dbReference type="InterPro" id="IPR001789">
    <property type="entry name" value="Sig_transdc_resp-reg_receiver"/>
</dbReference>
<dbReference type="AlphaFoldDB" id="A0A1S1J2L5"/>
<evidence type="ECO:0000256" key="4">
    <source>
        <dbReference type="SAM" id="Phobius"/>
    </source>
</evidence>
<evidence type="ECO:0000256" key="2">
    <source>
        <dbReference type="ARBA" id="ARBA00023125"/>
    </source>
</evidence>
<comment type="caution">
    <text evidence="7">The sequence shown here is derived from an EMBL/GenBank/DDBJ whole genome shotgun (WGS) entry which is preliminary data.</text>
</comment>
<evidence type="ECO:0000313" key="10">
    <source>
        <dbReference type="Proteomes" id="UP000198319"/>
    </source>
</evidence>
<dbReference type="Pfam" id="PF00072">
    <property type="entry name" value="Response_reg"/>
    <property type="match status" value="1"/>
</dbReference>
<reference evidence="8 10" key="3">
    <citation type="submission" date="2016-11" db="EMBL/GenBank/DDBJ databases">
        <title>Whole genomes of Flavobacteriaceae.</title>
        <authorList>
            <person name="Stine C."/>
            <person name="Li C."/>
            <person name="Tadesse D."/>
        </authorList>
    </citation>
    <scope>NUCLEOTIDE SEQUENCE [LARGE SCALE GENOMIC DNA]</scope>
    <source>
        <strain evidence="8 10">ATCC BAA-2541</strain>
    </source>
</reference>
<evidence type="ECO:0000313" key="7">
    <source>
        <dbReference type="EMBL" id="OHT43436.1"/>
    </source>
</evidence>
<keyword evidence="4" id="KW-0472">Membrane</keyword>
<protein>
    <recommendedName>
        <fullName evidence="11">DNA-binding response regulator</fullName>
    </recommendedName>
</protein>
<keyword evidence="10" id="KW-1185">Reference proteome</keyword>
<keyword evidence="4" id="KW-0812">Transmembrane</keyword>
<dbReference type="Proteomes" id="UP000180252">
    <property type="component" value="Unassembled WGS sequence"/>
</dbReference>
<dbReference type="EMBL" id="MUHG01000025">
    <property type="protein sequence ID" value="OXB17225.1"/>
    <property type="molecule type" value="Genomic_DNA"/>
</dbReference>
<dbReference type="PROSITE" id="PS50043">
    <property type="entry name" value="HTH_LUXR_2"/>
    <property type="match status" value="1"/>
</dbReference>
<dbReference type="GO" id="GO:0006355">
    <property type="term" value="P:regulation of DNA-templated transcription"/>
    <property type="evidence" value="ECO:0007669"/>
    <property type="project" value="InterPro"/>
</dbReference>
<reference evidence="7" key="2">
    <citation type="submission" date="2016-09" db="EMBL/GenBank/DDBJ databases">
        <authorList>
            <person name="Capua I."/>
            <person name="De Benedictis P."/>
            <person name="Joannis T."/>
            <person name="Lombin L.H."/>
            <person name="Cattoli G."/>
        </authorList>
    </citation>
    <scope>NUCLEOTIDE SEQUENCE [LARGE SCALE GENOMIC DNA]</scope>
    <source>
        <strain evidence="7">MSU</strain>
    </source>
</reference>
<feature type="domain" description="Response regulatory" evidence="6">
    <location>
        <begin position="29"/>
        <end position="146"/>
    </location>
</feature>
<dbReference type="PANTHER" id="PTHR43214:SF17">
    <property type="entry name" value="TRANSCRIPTIONAL REGULATORY PROTEIN RCSB"/>
    <property type="match status" value="1"/>
</dbReference>
<feature type="modified residue" description="4-aspartylphosphate" evidence="3">
    <location>
        <position position="81"/>
    </location>
</feature>
<organism evidence="7 9">
    <name type="scientific">Flavobacterium tructae</name>
    <dbReference type="NCBI Taxonomy" id="1114873"/>
    <lineage>
        <taxon>Bacteria</taxon>
        <taxon>Pseudomonadati</taxon>
        <taxon>Bacteroidota</taxon>
        <taxon>Flavobacteriia</taxon>
        <taxon>Flavobacteriales</taxon>
        <taxon>Flavobacteriaceae</taxon>
        <taxon>Flavobacterium</taxon>
    </lineage>
</organism>
<feature type="domain" description="HTH luxR-type" evidence="5">
    <location>
        <begin position="164"/>
        <end position="229"/>
    </location>
</feature>
<dbReference type="CDD" id="cd06170">
    <property type="entry name" value="LuxR_C_like"/>
    <property type="match status" value="1"/>
</dbReference>
<dbReference type="PROSITE" id="PS50110">
    <property type="entry name" value="RESPONSE_REGULATORY"/>
    <property type="match status" value="1"/>
</dbReference>
<sequence>MYFQNYLAEIGKTAIYLTIFLSLICTMIHIAFFEDQPIVCGGLTSFFSNQKDLEVLFYATNKQDLYLKVQEHSGLDLIIVDLIASDVQGLEVYEYLHKNHPDLRVIAFTSLSSPILVENLLAMGVKGYVNKNQDSEDLLEAIRLVWEGGVYLPDDYAFLSKQNRVGTAITLTAKELTIMQYIIREFTTADIAGELKLSVNTVENHRKNIFSKLDVSNVAGMVREASKLGHIN</sequence>
<evidence type="ECO:0000259" key="6">
    <source>
        <dbReference type="PROSITE" id="PS50110"/>
    </source>
</evidence>
<reference evidence="9" key="1">
    <citation type="submission" date="2016-09" db="EMBL/GenBank/DDBJ databases">
        <authorList>
            <person name="Chen S."/>
            <person name="Walker E."/>
        </authorList>
    </citation>
    <scope>NUCLEOTIDE SEQUENCE [LARGE SCALE GENOMIC DNA]</scope>
    <source>
        <strain evidence="9">MSU</strain>
    </source>
</reference>
<evidence type="ECO:0000256" key="1">
    <source>
        <dbReference type="ARBA" id="ARBA00022553"/>
    </source>
</evidence>
<dbReference type="Gene3D" id="3.40.50.2300">
    <property type="match status" value="1"/>
</dbReference>
<dbReference type="STRING" id="1278819.BHE19_16735"/>
<dbReference type="Pfam" id="PF00196">
    <property type="entry name" value="GerE"/>
    <property type="match status" value="1"/>
</dbReference>
<evidence type="ECO:0000259" key="5">
    <source>
        <dbReference type="PROSITE" id="PS50043"/>
    </source>
</evidence>
<dbReference type="InterPro" id="IPR016032">
    <property type="entry name" value="Sig_transdc_resp-reg_C-effctor"/>
</dbReference>
<dbReference type="PRINTS" id="PR00038">
    <property type="entry name" value="HTHLUXR"/>
</dbReference>